<dbReference type="EMBL" id="MU004230">
    <property type="protein sequence ID" value="KAF2674797.1"/>
    <property type="molecule type" value="Genomic_DNA"/>
</dbReference>
<dbReference type="AlphaFoldDB" id="A0A6A6UTM9"/>
<protein>
    <submittedName>
        <fullName evidence="2">Uncharacterized protein</fullName>
    </submittedName>
</protein>
<gene>
    <name evidence="2" type="ORF">BT63DRAFT_20977</name>
</gene>
<feature type="compositionally biased region" description="Polar residues" evidence="1">
    <location>
        <begin position="312"/>
        <end position="326"/>
    </location>
</feature>
<name>A0A6A6UTM9_9PEZI</name>
<sequence>MASPPCPVPLVEDALRPYIRSRQEVLQIRQDISSALQARIGSQISITQLISGSGIPESAESSTSSSTSGLHKQFFDALAAHRAAQAKYEAATTDLKNLRQFSRDNPTAAPSQNGNDVQRYVRSVRQRQQQERMEVVKRALVRLDEMEPHAAKVDVKSAVKEKLGLPPDPPSMAIDQEHISGQIDELSLKLKKTLLQAKSDLATSNQSKQRSQEELDRFGKIPHDVRLAALMKARQELIQWIETELSKVSEDEEEPEDGFEDDHIGHQDSAQEVQFQVQGLYERYVSTRQSLLDDMEMVETGALPDDPITMPKQPSTPAGRSRAGTTQPTLTASELLAVLPTLVQTSRDEASLLQRTAFLRKQANIASSETKQTVQRLAGESHLVPPQTDNIAAWDVAATESTEKTRAFVKEHVKAGLDSIGHAREVLATIQAKRSALEHLKGTL</sequence>
<evidence type="ECO:0000313" key="3">
    <source>
        <dbReference type="Proteomes" id="UP000799302"/>
    </source>
</evidence>
<evidence type="ECO:0000313" key="2">
    <source>
        <dbReference type="EMBL" id="KAF2674797.1"/>
    </source>
</evidence>
<proteinExistence type="predicted"/>
<accession>A0A6A6UTM9</accession>
<keyword evidence="3" id="KW-1185">Reference proteome</keyword>
<organism evidence="2 3">
    <name type="scientific">Microthyrium microscopicum</name>
    <dbReference type="NCBI Taxonomy" id="703497"/>
    <lineage>
        <taxon>Eukaryota</taxon>
        <taxon>Fungi</taxon>
        <taxon>Dikarya</taxon>
        <taxon>Ascomycota</taxon>
        <taxon>Pezizomycotina</taxon>
        <taxon>Dothideomycetes</taxon>
        <taxon>Dothideomycetes incertae sedis</taxon>
        <taxon>Microthyriales</taxon>
        <taxon>Microthyriaceae</taxon>
        <taxon>Microthyrium</taxon>
    </lineage>
</organism>
<feature type="region of interest" description="Disordered" evidence="1">
    <location>
        <begin position="301"/>
        <end position="326"/>
    </location>
</feature>
<evidence type="ECO:0000256" key="1">
    <source>
        <dbReference type="SAM" id="MobiDB-lite"/>
    </source>
</evidence>
<reference evidence="2" key="1">
    <citation type="journal article" date="2020" name="Stud. Mycol.">
        <title>101 Dothideomycetes genomes: a test case for predicting lifestyles and emergence of pathogens.</title>
        <authorList>
            <person name="Haridas S."/>
            <person name="Albert R."/>
            <person name="Binder M."/>
            <person name="Bloem J."/>
            <person name="Labutti K."/>
            <person name="Salamov A."/>
            <person name="Andreopoulos B."/>
            <person name="Baker S."/>
            <person name="Barry K."/>
            <person name="Bills G."/>
            <person name="Bluhm B."/>
            <person name="Cannon C."/>
            <person name="Castanera R."/>
            <person name="Culley D."/>
            <person name="Daum C."/>
            <person name="Ezra D."/>
            <person name="Gonzalez J."/>
            <person name="Henrissat B."/>
            <person name="Kuo A."/>
            <person name="Liang C."/>
            <person name="Lipzen A."/>
            <person name="Lutzoni F."/>
            <person name="Magnuson J."/>
            <person name="Mondo S."/>
            <person name="Nolan M."/>
            <person name="Ohm R."/>
            <person name="Pangilinan J."/>
            <person name="Park H.-J."/>
            <person name="Ramirez L."/>
            <person name="Alfaro M."/>
            <person name="Sun H."/>
            <person name="Tritt A."/>
            <person name="Yoshinaga Y."/>
            <person name="Zwiers L.-H."/>
            <person name="Turgeon B."/>
            <person name="Goodwin S."/>
            <person name="Spatafora J."/>
            <person name="Crous P."/>
            <person name="Grigoriev I."/>
        </authorList>
    </citation>
    <scope>NUCLEOTIDE SEQUENCE</scope>
    <source>
        <strain evidence="2">CBS 115976</strain>
    </source>
</reference>
<dbReference type="Proteomes" id="UP000799302">
    <property type="component" value="Unassembled WGS sequence"/>
</dbReference>
<dbReference type="OrthoDB" id="5402392at2759"/>